<accession>A0AAF1BT43</accession>
<keyword evidence="3" id="KW-1185">Reference proteome</keyword>
<dbReference type="EMBL" id="CP086719">
    <property type="protein sequence ID" value="WOO84313.1"/>
    <property type="molecule type" value="Genomic_DNA"/>
</dbReference>
<proteinExistence type="predicted"/>
<gene>
    <name evidence="2" type="ORF">LOC62_06G007831</name>
</gene>
<keyword evidence="1" id="KW-1133">Transmembrane helix</keyword>
<keyword evidence="1" id="KW-0472">Membrane</keyword>
<dbReference type="GeneID" id="87811002"/>
<organism evidence="2 3">
    <name type="scientific">Vanrija pseudolonga</name>
    <dbReference type="NCBI Taxonomy" id="143232"/>
    <lineage>
        <taxon>Eukaryota</taxon>
        <taxon>Fungi</taxon>
        <taxon>Dikarya</taxon>
        <taxon>Basidiomycota</taxon>
        <taxon>Agaricomycotina</taxon>
        <taxon>Tremellomycetes</taxon>
        <taxon>Trichosporonales</taxon>
        <taxon>Trichosporonaceae</taxon>
        <taxon>Vanrija</taxon>
    </lineage>
</organism>
<evidence type="ECO:0000256" key="1">
    <source>
        <dbReference type="SAM" id="Phobius"/>
    </source>
</evidence>
<keyword evidence="1" id="KW-0812">Transmembrane</keyword>
<dbReference type="Proteomes" id="UP000827549">
    <property type="component" value="Chromosome 6"/>
</dbReference>
<dbReference type="AlphaFoldDB" id="A0AAF1BT43"/>
<dbReference type="RefSeq" id="XP_062630339.1">
    <property type="nucleotide sequence ID" value="XM_062774355.1"/>
</dbReference>
<feature type="transmembrane region" description="Helical" evidence="1">
    <location>
        <begin position="21"/>
        <end position="48"/>
    </location>
</feature>
<protein>
    <submittedName>
        <fullName evidence="2">Uncharacterized protein</fullName>
    </submittedName>
</protein>
<evidence type="ECO:0000313" key="3">
    <source>
        <dbReference type="Proteomes" id="UP000827549"/>
    </source>
</evidence>
<sequence length="117" mass="13279">MLLVYRNETLPAPSNDPRRRAAWKLAVSLVPVFIVLFFFLALCIWWIARLDSVYVQDLSHSLQNTCAGVRSAWDWVCAAPSSCLKRVRRQRGRPNTSSYAPVDDGAAEPLVYVGVRW</sequence>
<evidence type="ECO:0000313" key="2">
    <source>
        <dbReference type="EMBL" id="WOO84313.1"/>
    </source>
</evidence>
<reference evidence="2" key="1">
    <citation type="submission" date="2023-10" db="EMBL/GenBank/DDBJ databases">
        <authorList>
            <person name="Noh H."/>
        </authorList>
    </citation>
    <scope>NUCLEOTIDE SEQUENCE</scope>
    <source>
        <strain evidence="2">DUCC4014</strain>
    </source>
</reference>
<name>A0AAF1BT43_9TREE</name>